<gene>
    <name evidence="3" type="ORF">RQM65_00725</name>
</gene>
<evidence type="ECO:0000313" key="3">
    <source>
        <dbReference type="EMBL" id="MDT7827184.1"/>
    </source>
</evidence>
<name>A0ABU3L1V4_9FLAO</name>
<dbReference type="SUPFAM" id="SSF52540">
    <property type="entry name" value="P-loop containing nucleoside triphosphate hydrolases"/>
    <property type="match status" value="1"/>
</dbReference>
<dbReference type="PANTHER" id="PTHR32182">
    <property type="entry name" value="DNA REPLICATION AND REPAIR PROTEIN RECF"/>
    <property type="match status" value="1"/>
</dbReference>
<dbReference type="Pfam" id="PF13304">
    <property type="entry name" value="AAA_21"/>
    <property type="match status" value="1"/>
</dbReference>
<organism evidence="3 4">
    <name type="scientific">Pricia mediterranea</name>
    <dbReference type="NCBI Taxonomy" id="3076079"/>
    <lineage>
        <taxon>Bacteria</taxon>
        <taxon>Pseudomonadati</taxon>
        <taxon>Bacteroidota</taxon>
        <taxon>Flavobacteriia</taxon>
        <taxon>Flavobacteriales</taxon>
        <taxon>Flavobacteriaceae</taxon>
        <taxon>Pricia</taxon>
    </lineage>
</organism>
<dbReference type="SUPFAM" id="SSF89550">
    <property type="entry name" value="PHP domain-like"/>
    <property type="match status" value="1"/>
</dbReference>
<dbReference type="NCBIfam" id="NF045780">
    <property type="entry name" value="TrlF_fam_ATP"/>
    <property type="match status" value="1"/>
</dbReference>
<dbReference type="Proteomes" id="UP001250656">
    <property type="component" value="Unassembled WGS sequence"/>
</dbReference>
<keyword evidence="1" id="KW-0175">Coiled coil</keyword>
<sequence>MNKGTRFFNCDFQVHSPRDINWTGNKPVTDTDRNAYADTFVLACREKGINAVAITDHHDLSFFPYIKNAANNEVDSEGEPIRESDKLVVFPGIELTLSNPPCQALLLLDANFPEDQLIRVLHKLAIEPNPIEEPSTKETIPIPSDVINGLNDLQIKLDTIDVLKGKYIVLPHTSRGHKGLLRRDFYEHYIKMPCVGGYADGALSDNQGLKNILEGKDRNYGFKSIAVFQTSDNRKETFEDLGTATTWVKWATPTAEALRQACLAKESRMSLTEPVLPQVFISRISVTNSKFLGRVELELNQQYSAFIGGRGTGKSTLLEYIRWGLCDQILGVDKYDSESEILKRRRTLIEKTLVPFAGEIRIVASINGIEHIVKRNSVSKEILLKIGDGEFEKASEDEVRRLIPIQAYSQKQLSSVGVRTDELKRFIQQPIANELNNIGFNLREVSKNLKNAYGNLVRKIEIQNEIDELRLQSKSVHEQVQNLRNLLKGLTEEDKKVIENKELFENEQTYIQESTNEIALFEEKFKSIAKSLKNYPSQLDDETKILNEKLIGELQSSKTKLFGDIGKNLEKIIDLFNEENLEDYNDSITKWKALKKSFDISYDQIKEKASANESIIKEINKLEARLRELTDSINDRLSKIKELGNPESVFAAEKIKWYSLHQEKIDLLDKQAKLFTELSKGLIQAEVTKSINIRSIQELLLTSFTGTRISKEKIDGICNQITENESPLDSWKQALEELKSLAEYRILENKPIELPETPTLTAAGLNDINKQRIAELFNPENWLSMLTQEIEFEPKFFYATGNQMDDIIPFSEASAGQQATALLSVLLNQEGIPLLIDQPEDDIDNRAITEIIENIWTAKSKRQLIFTSHNANLVVNGDAELVVCCDYKESSQQTQGEIKHEGAIDNSEIRDEITLIMEGGEKAFKLRKEKYGF</sequence>
<feature type="domain" description="ATPase AAA-type core" evidence="2">
    <location>
        <begin position="615"/>
        <end position="874"/>
    </location>
</feature>
<dbReference type="RefSeq" id="WP_314012009.1">
    <property type="nucleotide sequence ID" value="NZ_JAVTTP010000001.1"/>
</dbReference>
<dbReference type="Gene3D" id="3.20.20.140">
    <property type="entry name" value="Metal-dependent hydrolases"/>
    <property type="match status" value="1"/>
</dbReference>
<dbReference type="EMBL" id="JAVTTP010000001">
    <property type="protein sequence ID" value="MDT7827184.1"/>
    <property type="molecule type" value="Genomic_DNA"/>
</dbReference>
<protein>
    <submittedName>
        <fullName evidence="3">AAA family ATPase</fullName>
    </submittedName>
</protein>
<accession>A0ABU3L1V4</accession>
<evidence type="ECO:0000256" key="1">
    <source>
        <dbReference type="SAM" id="Coils"/>
    </source>
</evidence>
<dbReference type="InterPro" id="IPR027417">
    <property type="entry name" value="P-loop_NTPase"/>
</dbReference>
<feature type="coiled-coil region" evidence="1">
    <location>
        <begin position="459"/>
        <end position="500"/>
    </location>
</feature>
<reference evidence="3 4" key="1">
    <citation type="submission" date="2023-09" db="EMBL/GenBank/DDBJ databases">
        <title>Novel taxa isolated from Blanes Bay.</title>
        <authorList>
            <person name="Rey-Velasco X."/>
            <person name="Lucena T."/>
        </authorList>
    </citation>
    <scope>NUCLEOTIDE SEQUENCE [LARGE SCALE GENOMIC DNA]</scope>
    <source>
        <strain evidence="3 4">S334</strain>
    </source>
</reference>
<dbReference type="InterPro" id="IPR016195">
    <property type="entry name" value="Pol/histidinol_Pase-like"/>
</dbReference>
<dbReference type="Gene3D" id="3.40.50.300">
    <property type="entry name" value="P-loop containing nucleotide triphosphate hydrolases"/>
    <property type="match status" value="2"/>
</dbReference>
<dbReference type="InterPro" id="IPR054787">
    <property type="entry name" value="TrlF_ATPase"/>
</dbReference>
<dbReference type="InterPro" id="IPR003959">
    <property type="entry name" value="ATPase_AAA_core"/>
</dbReference>
<keyword evidence="4" id="KW-1185">Reference proteome</keyword>
<evidence type="ECO:0000259" key="2">
    <source>
        <dbReference type="Pfam" id="PF13304"/>
    </source>
</evidence>
<proteinExistence type="predicted"/>
<dbReference type="PANTHER" id="PTHR32182:SF22">
    <property type="entry name" value="ATP-DEPENDENT ENDONUCLEASE, OLD FAMILY-RELATED"/>
    <property type="match status" value="1"/>
</dbReference>
<feature type="coiled-coil region" evidence="1">
    <location>
        <begin position="605"/>
        <end position="639"/>
    </location>
</feature>
<comment type="caution">
    <text evidence="3">The sequence shown here is derived from an EMBL/GenBank/DDBJ whole genome shotgun (WGS) entry which is preliminary data.</text>
</comment>
<evidence type="ECO:0000313" key="4">
    <source>
        <dbReference type="Proteomes" id="UP001250656"/>
    </source>
</evidence>